<reference evidence="1 2" key="1">
    <citation type="submission" date="2012-08" db="EMBL/GenBank/DDBJ databases">
        <title>Draft Genome Sequences of Lactobacillus equicursoris CIP 110162T, isolated from thoroughbred racehorse feces and Lactobacillus sp. CRBIP 24.137 isolated from urine of human.</title>
        <authorList>
            <person name="Cousin S."/>
            <person name="Loux V."/>
            <person name="Ma L."/>
            <person name="Creno S."/>
            <person name="Clermont D."/>
            <person name="Bizet C."/>
            <person name="Bouchier C."/>
        </authorList>
    </citation>
    <scope>NUCLEOTIDE SEQUENCE [LARGE SCALE GENOMIC DNA]</scope>
    <source>
        <strain evidence="1 2">66c</strain>
    </source>
</reference>
<name>K0NS79_9LACO</name>
<evidence type="ECO:0000313" key="2">
    <source>
        <dbReference type="Proteomes" id="UP000009325"/>
    </source>
</evidence>
<gene>
    <name evidence="1" type="ORF">BN146_03010</name>
</gene>
<proteinExistence type="predicted"/>
<comment type="caution">
    <text evidence="1">The sequence shown here is derived from an EMBL/GenBank/DDBJ whole genome shotgun (WGS) entry which is preliminary data.</text>
</comment>
<protein>
    <submittedName>
        <fullName evidence="1">Uncharacterized protein</fullName>
    </submittedName>
</protein>
<organism evidence="1 2">
    <name type="scientific">Lactobacillus equicursoris 66c</name>
    <dbReference type="NCBI Taxonomy" id="872326"/>
    <lineage>
        <taxon>Bacteria</taxon>
        <taxon>Bacillati</taxon>
        <taxon>Bacillota</taxon>
        <taxon>Bacilli</taxon>
        <taxon>Lactobacillales</taxon>
        <taxon>Lactobacillaceae</taxon>
        <taxon>Lactobacillus</taxon>
    </lineage>
</organism>
<dbReference type="Proteomes" id="UP000009325">
    <property type="component" value="Unassembled WGS sequence"/>
</dbReference>
<accession>K0NS79</accession>
<dbReference type="EMBL" id="CALZ01000059">
    <property type="protein sequence ID" value="CCK83236.1"/>
    <property type="molecule type" value="Genomic_DNA"/>
</dbReference>
<evidence type="ECO:0000313" key="1">
    <source>
        <dbReference type="EMBL" id="CCK83236.1"/>
    </source>
</evidence>
<dbReference type="AlphaFoldDB" id="K0NS79"/>
<sequence>MSCAPGSFFKISLDTFKLKETFDEIEALSIK</sequence>